<gene>
    <name evidence="9" type="ORF">B0T19DRAFT_482896</name>
</gene>
<feature type="transmembrane region" description="Helical" evidence="7">
    <location>
        <begin position="48"/>
        <end position="73"/>
    </location>
</feature>
<evidence type="ECO:0000259" key="8">
    <source>
        <dbReference type="Pfam" id="PF20684"/>
    </source>
</evidence>
<comment type="caution">
    <text evidence="9">The sequence shown here is derived from an EMBL/GenBank/DDBJ whole genome shotgun (WGS) entry which is preliminary data.</text>
</comment>
<evidence type="ECO:0000256" key="2">
    <source>
        <dbReference type="ARBA" id="ARBA00022692"/>
    </source>
</evidence>
<evidence type="ECO:0000313" key="10">
    <source>
        <dbReference type="Proteomes" id="UP001286456"/>
    </source>
</evidence>
<keyword evidence="3 7" id="KW-1133">Transmembrane helix</keyword>
<evidence type="ECO:0000256" key="7">
    <source>
        <dbReference type="SAM" id="Phobius"/>
    </source>
</evidence>
<reference evidence="9" key="1">
    <citation type="journal article" date="2023" name="Mol. Phylogenet. Evol.">
        <title>Genome-scale phylogeny and comparative genomics of the fungal order Sordariales.</title>
        <authorList>
            <person name="Hensen N."/>
            <person name="Bonometti L."/>
            <person name="Westerberg I."/>
            <person name="Brannstrom I.O."/>
            <person name="Guillou S."/>
            <person name="Cros-Aarteil S."/>
            <person name="Calhoun S."/>
            <person name="Haridas S."/>
            <person name="Kuo A."/>
            <person name="Mondo S."/>
            <person name="Pangilinan J."/>
            <person name="Riley R."/>
            <person name="LaButti K."/>
            <person name="Andreopoulos B."/>
            <person name="Lipzen A."/>
            <person name="Chen C."/>
            <person name="Yan M."/>
            <person name="Daum C."/>
            <person name="Ng V."/>
            <person name="Clum A."/>
            <person name="Steindorff A."/>
            <person name="Ohm R.A."/>
            <person name="Martin F."/>
            <person name="Silar P."/>
            <person name="Natvig D.O."/>
            <person name="Lalanne C."/>
            <person name="Gautier V."/>
            <person name="Ament-Velasquez S.L."/>
            <person name="Kruys A."/>
            <person name="Hutchinson M.I."/>
            <person name="Powell A.J."/>
            <person name="Barry K."/>
            <person name="Miller A.N."/>
            <person name="Grigoriev I.V."/>
            <person name="Debuchy R."/>
            <person name="Gladieux P."/>
            <person name="Hiltunen Thoren M."/>
            <person name="Johannesson H."/>
        </authorList>
    </citation>
    <scope>NUCLEOTIDE SEQUENCE</scope>
    <source>
        <strain evidence="9">SMH4131-1</strain>
    </source>
</reference>
<feature type="compositionally biased region" description="Basic and acidic residues" evidence="6">
    <location>
        <begin position="309"/>
        <end position="321"/>
    </location>
</feature>
<evidence type="ECO:0000256" key="4">
    <source>
        <dbReference type="ARBA" id="ARBA00023136"/>
    </source>
</evidence>
<keyword evidence="4 7" id="KW-0472">Membrane</keyword>
<keyword evidence="10" id="KW-1185">Reference proteome</keyword>
<feature type="transmembrane region" description="Helical" evidence="7">
    <location>
        <begin position="126"/>
        <end position="147"/>
    </location>
</feature>
<feature type="region of interest" description="Disordered" evidence="6">
    <location>
        <begin position="297"/>
        <end position="340"/>
    </location>
</feature>
<proteinExistence type="inferred from homology"/>
<dbReference type="InterPro" id="IPR049326">
    <property type="entry name" value="Rhodopsin_dom_fungi"/>
</dbReference>
<dbReference type="Pfam" id="PF20684">
    <property type="entry name" value="Fung_rhodopsin"/>
    <property type="match status" value="1"/>
</dbReference>
<feature type="transmembrane region" description="Helical" evidence="7">
    <location>
        <begin position="212"/>
        <end position="230"/>
    </location>
</feature>
<evidence type="ECO:0000256" key="5">
    <source>
        <dbReference type="ARBA" id="ARBA00038359"/>
    </source>
</evidence>
<protein>
    <recommendedName>
        <fullName evidence="8">Rhodopsin domain-containing protein</fullName>
    </recommendedName>
</protein>
<evidence type="ECO:0000256" key="6">
    <source>
        <dbReference type="SAM" id="MobiDB-lite"/>
    </source>
</evidence>
<dbReference type="GO" id="GO:0016020">
    <property type="term" value="C:membrane"/>
    <property type="evidence" value="ECO:0007669"/>
    <property type="project" value="UniProtKB-SubCell"/>
</dbReference>
<dbReference type="PANTHER" id="PTHR33048:SF47">
    <property type="entry name" value="INTEGRAL MEMBRANE PROTEIN-RELATED"/>
    <property type="match status" value="1"/>
</dbReference>
<feature type="transmembrane region" description="Helical" evidence="7">
    <location>
        <begin position="15"/>
        <end position="36"/>
    </location>
</feature>
<feature type="transmembrane region" description="Helical" evidence="7">
    <location>
        <begin position="250"/>
        <end position="269"/>
    </location>
</feature>
<evidence type="ECO:0000256" key="1">
    <source>
        <dbReference type="ARBA" id="ARBA00004141"/>
    </source>
</evidence>
<keyword evidence="2 7" id="KW-0812">Transmembrane</keyword>
<comment type="subcellular location">
    <subcellularLocation>
        <location evidence="1">Membrane</location>
        <topology evidence="1">Multi-pass membrane protein</topology>
    </subcellularLocation>
</comment>
<sequence length="359" mass="39658">MSSDIYSTQDISHELIGFFSWFTPLQIVAVALRFYARSLTDYPLGLDDWLIVSSLIGQLAAVGIGIGGINYAGFGRHIGFLVITSPETLTTSYKYSLVANIWYSVVITLPKLSICVLYRRLFPQPAIVAAIWATVTMIVASSAGSIVTRLKACRPFATNWGSLDEQRNHCIDRLAMYMWSSFPNIITDVIMLALPLFVVWRLQMSLRHKVGLTVTFVIGSSGLVVSITRFLELLKYNGYLDSTFCIGRQFILTVMEPGIYLLSACLITYRPVLDKLSNGVGRLRRIDSIGGLRLREAADAQNQPPSTPDRGKAAAHTREGSFGDATDNGSAEEGLGQHVVDEAGDRAVKSRIQTYWEMV</sequence>
<feature type="transmembrane region" description="Helical" evidence="7">
    <location>
        <begin position="182"/>
        <end position="200"/>
    </location>
</feature>
<reference evidence="9" key="2">
    <citation type="submission" date="2023-06" db="EMBL/GenBank/DDBJ databases">
        <authorList>
            <consortium name="Lawrence Berkeley National Laboratory"/>
            <person name="Haridas S."/>
            <person name="Hensen N."/>
            <person name="Bonometti L."/>
            <person name="Westerberg I."/>
            <person name="Brannstrom I.O."/>
            <person name="Guillou S."/>
            <person name="Cros-Aarteil S."/>
            <person name="Calhoun S."/>
            <person name="Kuo A."/>
            <person name="Mondo S."/>
            <person name="Pangilinan J."/>
            <person name="Riley R."/>
            <person name="Labutti K."/>
            <person name="Andreopoulos B."/>
            <person name="Lipzen A."/>
            <person name="Chen C."/>
            <person name="Yanf M."/>
            <person name="Daum C."/>
            <person name="Ng V."/>
            <person name="Clum A."/>
            <person name="Steindorff A."/>
            <person name="Ohm R."/>
            <person name="Martin F."/>
            <person name="Silar P."/>
            <person name="Natvig D."/>
            <person name="Lalanne C."/>
            <person name="Gautier V."/>
            <person name="Ament-Velasquez S.L."/>
            <person name="Kruys A."/>
            <person name="Hutchinson M.I."/>
            <person name="Powell A.J."/>
            <person name="Barry K."/>
            <person name="Miller A.N."/>
            <person name="Grigoriev I.V."/>
            <person name="Debuchy R."/>
            <person name="Gladieux P."/>
            <person name="Thoren M.H."/>
            <person name="Johannesson H."/>
        </authorList>
    </citation>
    <scope>NUCLEOTIDE SEQUENCE</scope>
    <source>
        <strain evidence="9">SMH4131-1</strain>
    </source>
</reference>
<organism evidence="9 10">
    <name type="scientific">Cercophora scortea</name>
    <dbReference type="NCBI Taxonomy" id="314031"/>
    <lineage>
        <taxon>Eukaryota</taxon>
        <taxon>Fungi</taxon>
        <taxon>Dikarya</taxon>
        <taxon>Ascomycota</taxon>
        <taxon>Pezizomycotina</taxon>
        <taxon>Sordariomycetes</taxon>
        <taxon>Sordariomycetidae</taxon>
        <taxon>Sordariales</taxon>
        <taxon>Lasiosphaeriaceae</taxon>
        <taxon>Cercophora</taxon>
    </lineage>
</organism>
<accession>A0AAE0MHD3</accession>
<feature type="domain" description="Rhodopsin" evidence="8">
    <location>
        <begin position="32"/>
        <end position="274"/>
    </location>
</feature>
<feature type="transmembrane region" description="Helical" evidence="7">
    <location>
        <begin position="93"/>
        <end position="114"/>
    </location>
</feature>
<dbReference type="EMBL" id="JAUEPO010000002">
    <property type="protein sequence ID" value="KAK3332686.1"/>
    <property type="molecule type" value="Genomic_DNA"/>
</dbReference>
<evidence type="ECO:0000313" key="9">
    <source>
        <dbReference type="EMBL" id="KAK3332686.1"/>
    </source>
</evidence>
<dbReference type="PANTHER" id="PTHR33048">
    <property type="entry name" value="PTH11-LIKE INTEGRAL MEMBRANE PROTEIN (AFU_ORTHOLOGUE AFUA_5G11245)"/>
    <property type="match status" value="1"/>
</dbReference>
<evidence type="ECO:0000256" key="3">
    <source>
        <dbReference type="ARBA" id="ARBA00022989"/>
    </source>
</evidence>
<dbReference type="AlphaFoldDB" id="A0AAE0MHD3"/>
<comment type="similarity">
    <text evidence="5">Belongs to the SAT4 family.</text>
</comment>
<dbReference type="Proteomes" id="UP001286456">
    <property type="component" value="Unassembled WGS sequence"/>
</dbReference>
<dbReference type="InterPro" id="IPR052337">
    <property type="entry name" value="SAT4-like"/>
</dbReference>
<name>A0AAE0MHD3_9PEZI</name>